<dbReference type="InterPro" id="IPR013830">
    <property type="entry name" value="SGNH_hydro"/>
</dbReference>
<dbReference type="Gene3D" id="3.40.50.1110">
    <property type="entry name" value="SGNH hydrolase"/>
    <property type="match status" value="1"/>
</dbReference>
<sequence length="224" mass="23985">MQFGDWFRAAGKRSLVVFGDSITVGVGATVPQRSWAGLVAAELAVRELRNAGISGSTLQSSPMADGLPRPGNGFSRYGAALIEARADAIVILYGYNDARYTAAPDAFNVEAFSRQYHEMVAALLEAGYVPGDICIGSPPFIPTMGLYHGSTGFTGQSRAGFEEYVHAVEVLAHEFRCFYAPVYERMATHRDGTLASPDITHPNDLGHEVIARSVLEATVGVSPD</sequence>
<feature type="domain" description="SGNH hydrolase-type esterase" evidence="1">
    <location>
        <begin position="17"/>
        <end position="209"/>
    </location>
</feature>
<evidence type="ECO:0000259" key="1">
    <source>
        <dbReference type="Pfam" id="PF13472"/>
    </source>
</evidence>
<gene>
    <name evidence="2" type="ORF">FNA67_06145</name>
</gene>
<dbReference type="EMBL" id="CP041690">
    <property type="protein sequence ID" value="QEE22713.1"/>
    <property type="molecule type" value="Genomic_DNA"/>
</dbReference>
<organism evidence="2 3">
    <name type="scientific">Paradevosia tibetensis</name>
    <dbReference type="NCBI Taxonomy" id="1447062"/>
    <lineage>
        <taxon>Bacteria</taxon>
        <taxon>Pseudomonadati</taxon>
        <taxon>Pseudomonadota</taxon>
        <taxon>Alphaproteobacteria</taxon>
        <taxon>Hyphomicrobiales</taxon>
        <taxon>Devosiaceae</taxon>
        <taxon>Paradevosia</taxon>
    </lineage>
</organism>
<name>A0A5B9DVM5_9HYPH</name>
<dbReference type="OrthoDB" id="1828825at2"/>
<dbReference type="AlphaFoldDB" id="A0A5B9DVM5"/>
<dbReference type="SUPFAM" id="SSF52266">
    <property type="entry name" value="SGNH hydrolase"/>
    <property type="match status" value="1"/>
</dbReference>
<evidence type="ECO:0000313" key="3">
    <source>
        <dbReference type="Proteomes" id="UP000321062"/>
    </source>
</evidence>
<dbReference type="Pfam" id="PF13472">
    <property type="entry name" value="Lipase_GDSL_2"/>
    <property type="match status" value="1"/>
</dbReference>
<protein>
    <submittedName>
        <fullName evidence="2">SGNH/GDSL hydrolase family protein</fullName>
    </submittedName>
</protein>
<dbReference type="PANTHER" id="PTHR30383:SF5">
    <property type="entry name" value="SGNH HYDROLASE-TYPE ESTERASE DOMAIN-CONTAINING PROTEIN"/>
    <property type="match status" value="1"/>
</dbReference>
<dbReference type="GO" id="GO:0004622">
    <property type="term" value="F:phosphatidylcholine lysophospholipase activity"/>
    <property type="evidence" value="ECO:0007669"/>
    <property type="project" value="TreeGrafter"/>
</dbReference>
<evidence type="ECO:0000313" key="2">
    <source>
        <dbReference type="EMBL" id="QEE22713.1"/>
    </source>
</evidence>
<accession>A0A5B9DVM5</accession>
<keyword evidence="2" id="KW-0378">Hydrolase</keyword>
<proteinExistence type="predicted"/>
<dbReference type="InterPro" id="IPR051532">
    <property type="entry name" value="Ester_Hydrolysis_Enzymes"/>
</dbReference>
<dbReference type="PANTHER" id="PTHR30383">
    <property type="entry name" value="THIOESTERASE 1/PROTEASE 1/LYSOPHOSPHOLIPASE L1"/>
    <property type="match status" value="1"/>
</dbReference>
<dbReference type="KEGG" id="yti:FNA67_06145"/>
<dbReference type="Proteomes" id="UP000321062">
    <property type="component" value="Chromosome"/>
</dbReference>
<reference evidence="2 3" key="1">
    <citation type="journal article" date="2015" name="Int. J. Syst. Evol. Microbiol.">
        <title>Youhaiella tibetensis gen. nov., sp. nov., isolated from subsurface sediment.</title>
        <authorList>
            <person name="Wang Y.X."/>
            <person name="Huang F.Q."/>
            <person name="Nogi Y."/>
            <person name="Pang S.J."/>
            <person name="Wang P.K."/>
            <person name="Lv J."/>
        </authorList>
    </citation>
    <scope>NUCLEOTIDE SEQUENCE [LARGE SCALE GENOMIC DNA]</scope>
    <source>
        <strain evidence="3">fig4</strain>
    </source>
</reference>
<dbReference type="InterPro" id="IPR036514">
    <property type="entry name" value="SGNH_hydro_sf"/>
</dbReference>
<keyword evidence="3" id="KW-1185">Reference proteome</keyword>